<keyword evidence="4" id="KW-1015">Disulfide bond</keyword>
<evidence type="ECO:0000256" key="4">
    <source>
        <dbReference type="ARBA" id="ARBA00023157"/>
    </source>
</evidence>
<dbReference type="EMBL" id="JBAHVJ010000002">
    <property type="protein sequence ID" value="MEJ4099040.1"/>
    <property type="molecule type" value="Genomic_DNA"/>
</dbReference>
<dbReference type="Pfam" id="PF00578">
    <property type="entry name" value="AhpC-TSA"/>
    <property type="match status" value="1"/>
</dbReference>
<protein>
    <submittedName>
        <fullName evidence="8">TlpA disulfide reductase family protein</fullName>
    </submittedName>
</protein>
<organism evidence="8 9">
    <name type="scientific">Corynebacterium mastitidis</name>
    <dbReference type="NCBI Taxonomy" id="161890"/>
    <lineage>
        <taxon>Bacteria</taxon>
        <taxon>Bacillati</taxon>
        <taxon>Actinomycetota</taxon>
        <taxon>Actinomycetes</taxon>
        <taxon>Mycobacteriales</taxon>
        <taxon>Corynebacteriaceae</taxon>
        <taxon>Corynebacterium</taxon>
    </lineage>
</organism>
<feature type="region of interest" description="Disordered" evidence="6">
    <location>
        <begin position="30"/>
        <end position="50"/>
    </location>
</feature>
<dbReference type="PROSITE" id="PS00194">
    <property type="entry name" value="THIOREDOXIN_1"/>
    <property type="match status" value="1"/>
</dbReference>
<dbReference type="InterPro" id="IPR013766">
    <property type="entry name" value="Thioredoxin_domain"/>
</dbReference>
<reference evidence="8 9" key="1">
    <citation type="submission" date="2024-02" db="EMBL/GenBank/DDBJ databases">
        <title>Whole genome sequencing and characterization of Corynebacterium isolated from the ocular surface of dry eye disease sufferers.</title>
        <authorList>
            <person name="Naqvi M."/>
        </authorList>
    </citation>
    <scope>NUCLEOTIDE SEQUENCE [LARGE SCALE GENOMIC DNA]</scope>
    <source>
        <strain evidence="8 9">PCRF</strain>
    </source>
</reference>
<sequence>MNRHTMGYLLAVVAVAALLIAVVPGMLRGEDTGGEQPEEQAQPQDPVPERPACAARGVAGVELGCLGAEAEADAPRELSDGAVTVVNVWAWWCAPCREELPLMQRLAAEHPEYRVVGVHADPQAARGAALLDDLGLDLPSFQDSDNAFAAALGLPGVVPVTLVVADGEVRSVLPKPYADMAELERDVREAAA</sequence>
<accession>A0ABU8NVX9</accession>
<dbReference type="Proteomes" id="UP001359781">
    <property type="component" value="Unassembled WGS sequence"/>
</dbReference>
<dbReference type="InterPro" id="IPR050553">
    <property type="entry name" value="Thioredoxin_ResA/DsbE_sf"/>
</dbReference>
<dbReference type="RefSeq" id="WP_337889624.1">
    <property type="nucleotide sequence ID" value="NZ_JBAHVI010000003.1"/>
</dbReference>
<evidence type="ECO:0000259" key="7">
    <source>
        <dbReference type="PROSITE" id="PS51352"/>
    </source>
</evidence>
<dbReference type="CDD" id="cd02966">
    <property type="entry name" value="TlpA_like_family"/>
    <property type="match status" value="1"/>
</dbReference>
<evidence type="ECO:0000256" key="2">
    <source>
        <dbReference type="ARBA" id="ARBA00022748"/>
    </source>
</evidence>
<evidence type="ECO:0000256" key="6">
    <source>
        <dbReference type="SAM" id="MobiDB-lite"/>
    </source>
</evidence>
<evidence type="ECO:0000256" key="5">
    <source>
        <dbReference type="ARBA" id="ARBA00023284"/>
    </source>
</evidence>
<name>A0ABU8NVX9_9CORY</name>
<keyword evidence="9" id="KW-1185">Reference proteome</keyword>
<dbReference type="Gene3D" id="3.40.30.10">
    <property type="entry name" value="Glutaredoxin"/>
    <property type="match status" value="1"/>
</dbReference>
<dbReference type="InterPro" id="IPR036249">
    <property type="entry name" value="Thioredoxin-like_sf"/>
</dbReference>
<comment type="caution">
    <text evidence="8">The sequence shown here is derived from an EMBL/GenBank/DDBJ whole genome shotgun (WGS) entry which is preliminary data.</text>
</comment>
<comment type="subcellular location">
    <subcellularLocation>
        <location evidence="1">Cell envelope</location>
    </subcellularLocation>
</comment>
<feature type="domain" description="Thioredoxin" evidence="7">
    <location>
        <begin position="41"/>
        <end position="192"/>
    </location>
</feature>
<dbReference type="InterPro" id="IPR017937">
    <property type="entry name" value="Thioredoxin_CS"/>
</dbReference>
<keyword evidence="5" id="KW-0676">Redox-active center</keyword>
<dbReference type="InterPro" id="IPR000866">
    <property type="entry name" value="AhpC/TSA"/>
</dbReference>
<dbReference type="PANTHER" id="PTHR42852:SF6">
    <property type="entry name" value="THIOL:DISULFIDE INTERCHANGE PROTEIN DSBE"/>
    <property type="match status" value="1"/>
</dbReference>
<gene>
    <name evidence="8" type="ORF">V5S96_01490</name>
</gene>
<evidence type="ECO:0000313" key="9">
    <source>
        <dbReference type="Proteomes" id="UP001359781"/>
    </source>
</evidence>
<keyword evidence="2" id="KW-0201">Cytochrome c-type biogenesis</keyword>
<keyword evidence="3" id="KW-0735">Signal-anchor</keyword>
<keyword evidence="3" id="KW-0812">Transmembrane</keyword>
<evidence type="ECO:0000313" key="8">
    <source>
        <dbReference type="EMBL" id="MEJ4099040.1"/>
    </source>
</evidence>
<dbReference type="SUPFAM" id="SSF52833">
    <property type="entry name" value="Thioredoxin-like"/>
    <property type="match status" value="1"/>
</dbReference>
<proteinExistence type="predicted"/>
<evidence type="ECO:0000256" key="3">
    <source>
        <dbReference type="ARBA" id="ARBA00022968"/>
    </source>
</evidence>
<dbReference type="PANTHER" id="PTHR42852">
    <property type="entry name" value="THIOL:DISULFIDE INTERCHANGE PROTEIN DSBE"/>
    <property type="match status" value="1"/>
</dbReference>
<dbReference type="PROSITE" id="PS51352">
    <property type="entry name" value="THIOREDOXIN_2"/>
    <property type="match status" value="1"/>
</dbReference>
<evidence type="ECO:0000256" key="1">
    <source>
        <dbReference type="ARBA" id="ARBA00004196"/>
    </source>
</evidence>